<reference evidence="3 4" key="1">
    <citation type="submission" date="2023-11" db="EMBL/GenBank/DDBJ databases">
        <title>MicrobeMod: A computational toolkit for identifying prokaryotic methylation and restriction-modification with nanopore sequencing.</title>
        <authorList>
            <person name="Crits-Christoph A."/>
            <person name="Kang S.C."/>
            <person name="Lee H."/>
            <person name="Ostrov N."/>
        </authorList>
    </citation>
    <scope>NUCLEOTIDE SEQUENCE [LARGE SCALE GENOMIC DNA]</scope>
    <source>
        <strain evidence="3 4">DSMZ 16071</strain>
    </source>
</reference>
<evidence type="ECO:0000313" key="4">
    <source>
        <dbReference type="Proteomes" id="UP001324185"/>
    </source>
</evidence>
<dbReference type="InterPro" id="IPR012334">
    <property type="entry name" value="Pectin_lyas_fold"/>
</dbReference>
<dbReference type="SMART" id="SM00710">
    <property type="entry name" value="PbH1"/>
    <property type="match status" value="6"/>
</dbReference>
<dbReference type="InterPro" id="IPR039448">
    <property type="entry name" value="Beta_helix"/>
</dbReference>
<dbReference type="RefSeq" id="WP_018624081.1">
    <property type="nucleotide sequence ID" value="NZ_CP140158.1"/>
</dbReference>
<evidence type="ECO:0000259" key="2">
    <source>
        <dbReference type="Pfam" id="PF13229"/>
    </source>
</evidence>
<keyword evidence="4" id="KW-1185">Reference proteome</keyword>
<dbReference type="InterPro" id="IPR006626">
    <property type="entry name" value="PbH1"/>
</dbReference>
<evidence type="ECO:0000313" key="3">
    <source>
        <dbReference type="EMBL" id="WQG86058.1"/>
    </source>
</evidence>
<keyword evidence="1" id="KW-0812">Transmembrane</keyword>
<dbReference type="SUPFAM" id="SSF51126">
    <property type="entry name" value="Pectin lyase-like"/>
    <property type="match status" value="1"/>
</dbReference>
<dbReference type="Pfam" id="PF13229">
    <property type="entry name" value="Beta_helix"/>
    <property type="match status" value="1"/>
</dbReference>
<proteinExistence type="predicted"/>
<keyword evidence="1" id="KW-0472">Membrane</keyword>
<evidence type="ECO:0000256" key="1">
    <source>
        <dbReference type="SAM" id="Phobius"/>
    </source>
</evidence>
<name>A0ABZ0X6T6_9GAMM</name>
<organism evidence="3 4">
    <name type="scientific">Kangiella aquimarina</name>
    <dbReference type="NCBI Taxonomy" id="261965"/>
    <lineage>
        <taxon>Bacteria</taxon>
        <taxon>Pseudomonadati</taxon>
        <taxon>Pseudomonadota</taxon>
        <taxon>Gammaproteobacteria</taxon>
        <taxon>Kangiellales</taxon>
        <taxon>Kangiellaceae</taxon>
        <taxon>Kangiella</taxon>
    </lineage>
</organism>
<dbReference type="EMBL" id="CP140158">
    <property type="protein sequence ID" value="WQG86058.1"/>
    <property type="molecule type" value="Genomic_DNA"/>
</dbReference>
<dbReference type="InterPro" id="IPR011050">
    <property type="entry name" value="Pectin_lyase_fold/virulence"/>
</dbReference>
<feature type="domain" description="Right handed beta helix" evidence="2">
    <location>
        <begin position="240"/>
        <end position="370"/>
    </location>
</feature>
<feature type="transmembrane region" description="Helical" evidence="1">
    <location>
        <begin position="37"/>
        <end position="60"/>
    </location>
</feature>
<protein>
    <submittedName>
        <fullName evidence="3">Right-handed parallel beta-helix repeat-containing protein</fullName>
    </submittedName>
</protein>
<gene>
    <name evidence="3" type="ORF">SR900_04000</name>
</gene>
<accession>A0ABZ0X6T6</accession>
<sequence length="607" mass="64083">MLKKFQKQESQRIQQIANSFCYQKQFLNQSFFIPVKVFISIVVLLILLSPPLVTAATFVVNSTSNESEFSGTIGDGECLTFSGVCTFLAAVVEAEQTPALDTIDLTGVSGTIEVSSISFQHPLHIIGGGDVIISGINENFRFYGDGSVISGIEFAEFRNLILQADNQSFTGNVIRDGSGIQSVGDGNLIEGNRIYRSNSFGAISVAPYAPLDPNIQNTGTVIRKNIIGYDKSGSAAPGYSSTGITVIRATVLIDDNTSHGFRAGFYLQQVSDSSIINNRIGDYDGATGNGAISISGVAGHGIWSIDGTNNLYTGNSSNGHNVNGIYLEGSQGAQVLSNQLMNNGNAGIATTLPGSTVERNMLVGNAGLAIDVMSDGIINQVSPDGIPNPPTISVENLNGAQLFKAEFNDSEFANTELTYCLSVSTACPSDVSQAEFNLFCGSDISDNSGSNLFTTPGLNIIPEGRFITSTVTTPDGSSELSACSVVPPLEPEAEPLEFYSLNAWVLNLKSAKPLLGVFLGSGTNDVSTINIDSLQLGDAQGSVITTADVNEDGYFDMLVKFSGRETGASCGDTSLILNGEIAEVSFERELELRTVGCNPRGNVAKQN</sequence>
<dbReference type="Gene3D" id="2.160.20.10">
    <property type="entry name" value="Single-stranded right-handed beta-helix, Pectin lyase-like"/>
    <property type="match status" value="1"/>
</dbReference>
<keyword evidence="1" id="KW-1133">Transmembrane helix</keyword>
<dbReference type="Proteomes" id="UP001324185">
    <property type="component" value="Chromosome"/>
</dbReference>